<dbReference type="Proteomes" id="UP000332933">
    <property type="component" value="Unassembled WGS sequence"/>
</dbReference>
<proteinExistence type="predicted"/>
<accession>A0A485K3Z1</accession>
<evidence type="ECO:0000256" key="1">
    <source>
        <dbReference type="SAM" id="SignalP"/>
    </source>
</evidence>
<evidence type="ECO:0000313" key="3">
    <source>
        <dbReference type="EMBL" id="VFT78078.1"/>
    </source>
</evidence>
<protein>
    <submittedName>
        <fullName evidence="3">Aste57867_854 protein</fullName>
    </submittedName>
</protein>
<evidence type="ECO:0000313" key="4">
    <source>
        <dbReference type="Proteomes" id="UP000332933"/>
    </source>
</evidence>
<reference evidence="3 4" key="1">
    <citation type="submission" date="2019-03" db="EMBL/GenBank/DDBJ databases">
        <authorList>
            <person name="Gaulin E."/>
            <person name="Dumas B."/>
        </authorList>
    </citation>
    <scope>NUCLEOTIDE SEQUENCE [LARGE SCALE GENOMIC DNA]</scope>
    <source>
        <strain evidence="3">CBS 568.67</strain>
    </source>
</reference>
<sequence length="147" mass="15221">MRTTFVIALLAATTVEAQSPACMSVSVVGDATYCTVGAICSGTAVVPAGVSCPKLGDTASSDYVPSYVNGNCITPADAVCQLIPTGAWGCVWPSMPSTTTTAVPTSNGSISGSTPTVTPRTLLRRWMRKSLILPQPQTLPLLPLLKY</sequence>
<gene>
    <name evidence="3" type="primary">Aste57867_854</name>
    <name evidence="2" type="ORF">As57867_000853</name>
    <name evidence="3" type="ORF">ASTE57867_854</name>
</gene>
<dbReference type="AlphaFoldDB" id="A0A485K3Z1"/>
<dbReference type="EMBL" id="VJMH01000052">
    <property type="protein sequence ID" value="KAF0719732.1"/>
    <property type="molecule type" value="Genomic_DNA"/>
</dbReference>
<organism evidence="3 4">
    <name type="scientific">Aphanomyces stellatus</name>
    <dbReference type="NCBI Taxonomy" id="120398"/>
    <lineage>
        <taxon>Eukaryota</taxon>
        <taxon>Sar</taxon>
        <taxon>Stramenopiles</taxon>
        <taxon>Oomycota</taxon>
        <taxon>Saprolegniomycetes</taxon>
        <taxon>Saprolegniales</taxon>
        <taxon>Verrucalvaceae</taxon>
        <taxon>Aphanomyces</taxon>
    </lineage>
</organism>
<reference evidence="2" key="2">
    <citation type="submission" date="2019-06" db="EMBL/GenBank/DDBJ databases">
        <title>Genomics analysis of Aphanomyces spp. identifies a new class of oomycete effector associated with host adaptation.</title>
        <authorList>
            <person name="Gaulin E."/>
        </authorList>
    </citation>
    <scope>NUCLEOTIDE SEQUENCE</scope>
    <source>
        <strain evidence="2">CBS 578.67</strain>
    </source>
</reference>
<feature type="chain" id="PRO_5036115860" evidence="1">
    <location>
        <begin position="18"/>
        <end position="147"/>
    </location>
</feature>
<name>A0A485K3Z1_9STRA</name>
<keyword evidence="4" id="KW-1185">Reference proteome</keyword>
<dbReference type="EMBL" id="CAADRA010000052">
    <property type="protein sequence ID" value="VFT78078.1"/>
    <property type="molecule type" value="Genomic_DNA"/>
</dbReference>
<feature type="signal peptide" evidence="1">
    <location>
        <begin position="1"/>
        <end position="17"/>
    </location>
</feature>
<keyword evidence="1" id="KW-0732">Signal</keyword>
<evidence type="ECO:0000313" key="2">
    <source>
        <dbReference type="EMBL" id="KAF0719732.1"/>
    </source>
</evidence>